<evidence type="ECO:0000256" key="1">
    <source>
        <dbReference type="ARBA" id="ARBA00022443"/>
    </source>
</evidence>
<dbReference type="PANTHER" id="PTHR14167">
    <property type="entry name" value="SH3 DOMAIN-CONTAINING"/>
    <property type="match status" value="1"/>
</dbReference>
<comment type="caution">
    <text evidence="4">The sequence shown here is derived from an EMBL/GenBank/DDBJ whole genome shotgun (WGS) entry which is preliminary data.</text>
</comment>
<feature type="domain" description="SH3" evidence="3">
    <location>
        <begin position="20"/>
        <end position="79"/>
    </location>
</feature>
<dbReference type="STRING" id="300112.A0A4S2KHS4"/>
<dbReference type="SMART" id="SM00326">
    <property type="entry name" value="SH3"/>
    <property type="match status" value="1"/>
</dbReference>
<dbReference type="EMBL" id="QBLH01002242">
    <property type="protein sequence ID" value="TGZ49063.1"/>
    <property type="molecule type" value="Genomic_DNA"/>
</dbReference>
<dbReference type="InterPro" id="IPR050384">
    <property type="entry name" value="Endophilin_SH3RF"/>
</dbReference>
<evidence type="ECO:0000313" key="5">
    <source>
        <dbReference type="Proteomes" id="UP000310200"/>
    </source>
</evidence>
<name>A0A4S2KHS4_9HYME</name>
<protein>
    <submittedName>
        <fullName evidence="4">SH3 domain-containing protein 19</fullName>
    </submittedName>
</protein>
<proteinExistence type="predicted"/>
<dbReference type="PROSITE" id="PS50002">
    <property type="entry name" value="SH3"/>
    <property type="match status" value="1"/>
</dbReference>
<evidence type="ECO:0000313" key="4">
    <source>
        <dbReference type="EMBL" id="TGZ49063.1"/>
    </source>
</evidence>
<dbReference type="PRINTS" id="PR00499">
    <property type="entry name" value="P67PHOX"/>
</dbReference>
<evidence type="ECO:0000259" key="3">
    <source>
        <dbReference type="PROSITE" id="PS50002"/>
    </source>
</evidence>
<keyword evidence="1 2" id="KW-0728">SH3 domain</keyword>
<dbReference type="PRINTS" id="PR00452">
    <property type="entry name" value="SH3DOMAIN"/>
</dbReference>
<dbReference type="Pfam" id="PF00018">
    <property type="entry name" value="SH3_1"/>
    <property type="match status" value="1"/>
</dbReference>
<gene>
    <name evidence="4" type="ORF">DBV15_05994</name>
</gene>
<dbReference type="Gene3D" id="2.30.30.40">
    <property type="entry name" value="SH3 Domains"/>
    <property type="match status" value="1"/>
</dbReference>
<dbReference type="InterPro" id="IPR036028">
    <property type="entry name" value="SH3-like_dom_sf"/>
</dbReference>
<sequence length="84" mass="9534">MKSRTVIGKGHLETALKFKGCRMCIRDRYDFSATHPDDLALKEGDVVQLVKKVNDDWLEGRIGNRQGMFPLSFIDIKVPLPEST</sequence>
<dbReference type="SUPFAM" id="SSF50044">
    <property type="entry name" value="SH3-domain"/>
    <property type="match status" value="1"/>
</dbReference>
<dbReference type="InterPro" id="IPR001452">
    <property type="entry name" value="SH3_domain"/>
</dbReference>
<organism evidence="4 5">
    <name type="scientific">Temnothorax longispinosus</name>
    <dbReference type="NCBI Taxonomy" id="300112"/>
    <lineage>
        <taxon>Eukaryota</taxon>
        <taxon>Metazoa</taxon>
        <taxon>Ecdysozoa</taxon>
        <taxon>Arthropoda</taxon>
        <taxon>Hexapoda</taxon>
        <taxon>Insecta</taxon>
        <taxon>Pterygota</taxon>
        <taxon>Neoptera</taxon>
        <taxon>Endopterygota</taxon>
        <taxon>Hymenoptera</taxon>
        <taxon>Apocrita</taxon>
        <taxon>Aculeata</taxon>
        <taxon>Formicoidea</taxon>
        <taxon>Formicidae</taxon>
        <taxon>Myrmicinae</taxon>
        <taxon>Temnothorax</taxon>
    </lineage>
</organism>
<reference evidence="4 5" key="1">
    <citation type="journal article" date="2019" name="Philos. Trans. R. Soc. Lond., B, Biol. Sci.">
        <title>Ant behaviour and brain gene expression of defending hosts depend on the ecological success of the intruding social parasite.</title>
        <authorList>
            <person name="Kaur R."/>
            <person name="Stoldt M."/>
            <person name="Jongepier E."/>
            <person name="Feldmeyer B."/>
            <person name="Menzel F."/>
            <person name="Bornberg-Bauer E."/>
            <person name="Foitzik S."/>
        </authorList>
    </citation>
    <scope>NUCLEOTIDE SEQUENCE [LARGE SCALE GENOMIC DNA]</scope>
    <source>
        <tissue evidence="4">Whole body</tissue>
    </source>
</reference>
<keyword evidence="5" id="KW-1185">Reference proteome</keyword>
<dbReference type="Proteomes" id="UP000310200">
    <property type="component" value="Unassembled WGS sequence"/>
</dbReference>
<dbReference type="PANTHER" id="PTHR14167:SF116">
    <property type="entry name" value="CAP, ISOFORM AC"/>
    <property type="match status" value="1"/>
</dbReference>
<accession>A0A4S2KHS4</accession>
<dbReference type="AlphaFoldDB" id="A0A4S2KHS4"/>
<evidence type="ECO:0000256" key="2">
    <source>
        <dbReference type="PROSITE-ProRule" id="PRU00192"/>
    </source>
</evidence>